<comment type="caution">
    <text evidence="2">The sequence shown here is derived from an EMBL/GenBank/DDBJ whole genome shotgun (WGS) entry which is preliminary data.</text>
</comment>
<evidence type="ECO:0000313" key="3">
    <source>
        <dbReference type="Proteomes" id="UP001215280"/>
    </source>
</evidence>
<organism evidence="2 3">
    <name type="scientific">Mycena maculata</name>
    <dbReference type="NCBI Taxonomy" id="230809"/>
    <lineage>
        <taxon>Eukaryota</taxon>
        <taxon>Fungi</taxon>
        <taxon>Dikarya</taxon>
        <taxon>Basidiomycota</taxon>
        <taxon>Agaricomycotina</taxon>
        <taxon>Agaricomycetes</taxon>
        <taxon>Agaricomycetidae</taxon>
        <taxon>Agaricales</taxon>
        <taxon>Marasmiineae</taxon>
        <taxon>Mycenaceae</taxon>
        <taxon>Mycena</taxon>
    </lineage>
</organism>
<proteinExistence type="predicted"/>
<accession>A0AAD7MY80</accession>
<dbReference type="Proteomes" id="UP001215280">
    <property type="component" value="Unassembled WGS sequence"/>
</dbReference>
<sequence length="203" mass="22736">MRGRKADILHHTKRNRTPQSNGGRTARKREVGAGERLGTRISRSLNAGIGTGHVRVQYSQVPWCRRPNLEGEMRVHAISKWYGRGDVREQDLAGGKHRHRPRAQRQYVPSPRIANAGASSSGDVHTAGFPCASKYGHRTNWVLREPSPHTRACILARTRRIYTLNHWCSAANSQDAAADVCYAKDCVDDVEYAPFSNRIDLLS</sequence>
<dbReference type="EMBL" id="JARJLG010000144">
    <property type="protein sequence ID" value="KAJ7737281.1"/>
    <property type="molecule type" value="Genomic_DNA"/>
</dbReference>
<feature type="region of interest" description="Disordered" evidence="1">
    <location>
        <begin position="1"/>
        <end position="34"/>
    </location>
</feature>
<dbReference type="AlphaFoldDB" id="A0AAD7MY80"/>
<feature type="compositionally biased region" description="Basic and acidic residues" evidence="1">
    <location>
        <begin position="1"/>
        <end position="10"/>
    </location>
</feature>
<reference evidence="2" key="1">
    <citation type="submission" date="2023-03" db="EMBL/GenBank/DDBJ databases">
        <title>Massive genome expansion in bonnet fungi (Mycena s.s.) driven by repeated elements and novel gene families across ecological guilds.</title>
        <authorList>
            <consortium name="Lawrence Berkeley National Laboratory"/>
            <person name="Harder C.B."/>
            <person name="Miyauchi S."/>
            <person name="Viragh M."/>
            <person name="Kuo A."/>
            <person name="Thoen E."/>
            <person name="Andreopoulos B."/>
            <person name="Lu D."/>
            <person name="Skrede I."/>
            <person name="Drula E."/>
            <person name="Henrissat B."/>
            <person name="Morin E."/>
            <person name="Kohler A."/>
            <person name="Barry K."/>
            <person name="LaButti K."/>
            <person name="Morin E."/>
            <person name="Salamov A."/>
            <person name="Lipzen A."/>
            <person name="Mereny Z."/>
            <person name="Hegedus B."/>
            <person name="Baldrian P."/>
            <person name="Stursova M."/>
            <person name="Weitz H."/>
            <person name="Taylor A."/>
            <person name="Grigoriev I.V."/>
            <person name="Nagy L.G."/>
            <person name="Martin F."/>
            <person name="Kauserud H."/>
        </authorList>
    </citation>
    <scope>NUCLEOTIDE SEQUENCE</scope>
    <source>
        <strain evidence="2">CBHHK188m</strain>
    </source>
</reference>
<keyword evidence="3" id="KW-1185">Reference proteome</keyword>
<protein>
    <submittedName>
        <fullName evidence="2">Uncharacterized protein</fullName>
    </submittedName>
</protein>
<evidence type="ECO:0000313" key="2">
    <source>
        <dbReference type="EMBL" id="KAJ7737281.1"/>
    </source>
</evidence>
<name>A0AAD7MY80_9AGAR</name>
<evidence type="ECO:0000256" key="1">
    <source>
        <dbReference type="SAM" id="MobiDB-lite"/>
    </source>
</evidence>
<gene>
    <name evidence="2" type="ORF">DFH07DRAFT_842303</name>
</gene>